<feature type="transmembrane region" description="Helical" evidence="1">
    <location>
        <begin position="268"/>
        <end position="287"/>
    </location>
</feature>
<dbReference type="InterPro" id="IPR002656">
    <property type="entry name" value="Acyl_transf_3_dom"/>
</dbReference>
<name>A0A1C6VVX3_9ACTN</name>
<reference evidence="4" key="1">
    <citation type="submission" date="2016-06" db="EMBL/GenBank/DDBJ databases">
        <authorList>
            <person name="Varghese N."/>
            <person name="Submissions Spin"/>
        </authorList>
    </citation>
    <scope>NUCLEOTIDE SEQUENCE [LARGE SCALE GENOMIC DNA]</scope>
    <source>
        <strain evidence="4">DSM 44151</strain>
    </source>
</reference>
<feature type="transmembrane region" description="Helical" evidence="1">
    <location>
        <begin position="95"/>
        <end position="121"/>
    </location>
</feature>
<keyword evidence="3" id="KW-0808">Transferase</keyword>
<evidence type="ECO:0000313" key="3">
    <source>
        <dbReference type="EMBL" id="SCL70509.1"/>
    </source>
</evidence>
<dbReference type="STRING" id="47854.GA0070603_5558"/>
<feature type="transmembrane region" description="Helical" evidence="1">
    <location>
        <begin position="25"/>
        <end position="47"/>
    </location>
</feature>
<dbReference type="EMBL" id="FMIB01000002">
    <property type="protein sequence ID" value="SCL70509.1"/>
    <property type="molecule type" value="Genomic_DNA"/>
</dbReference>
<dbReference type="Pfam" id="PF01757">
    <property type="entry name" value="Acyl_transf_3"/>
    <property type="match status" value="1"/>
</dbReference>
<dbReference type="PANTHER" id="PTHR23028:SF53">
    <property type="entry name" value="ACYL_TRANSF_3 DOMAIN-CONTAINING PROTEIN"/>
    <property type="match status" value="1"/>
</dbReference>
<feature type="transmembrane region" description="Helical" evidence="1">
    <location>
        <begin position="157"/>
        <end position="177"/>
    </location>
</feature>
<dbReference type="GO" id="GO:0016787">
    <property type="term" value="F:hydrolase activity"/>
    <property type="evidence" value="ECO:0007669"/>
    <property type="project" value="UniProtKB-KW"/>
</dbReference>
<organism evidence="3 4">
    <name type="scientific">Micromonospora chersina</name>
    <dbReference type="NCBI Taxonomy" id="47854"/>
    <lineage>
        <taxon>Bacteria</taxon>
        <taxon>Bacillati</taxon>
        <taxon>Actinomycetota</taxon>
        <taxon>Actinomycetes</taxon>
        <taxon>Micromonosporales</taxon>
        <taxon>Micromonosporaceae</taxon>
        <taxon>Micromonospora</taxon>
    </lineage>
</organism>
<keyword evidence="1" id="KW-0472">Membrane</keyword>
<sequence>MTLTARPSAPPRTARRQNCFDALRLAAAGCVLVQHASTHLGAGFLWYRHGGALWFFDGVVAFFILSGGMVYASAERCRREGRPAREYLRNRFLRIVPALYLYFAVMSAALVALGIVSLGALRGTPFLAWAASNLALVPVYHPALFHGFGVGVVNGSLWTIPVEVSFYLLLPLLVWLAHRAGFRAMVAVAFTAGLTGTVLHAALGGPTTEVLGGKLLGVTFWPWLAFFVIGIAIGRAWPRLPQHGALAAGAALLYAAGTALRLRADADWSVVAAVATALPLAYLLFWVGHHGPAVLRRSTERLGDLSFGVYIWHMPVINVLLWSGLAGRLRDTVLVTVVIVVTGLLAYASWHLVEKPALRLKRYTSRPGALAG</sequence>
<accession>A0A1C6VVX3</accession>
<dbReference type="AlphaFoldDB" id="A0A1C6VVX3"/>
<feature type="transmembrane region" description="Helical" evidence="1">
    <location>
        <begin position="53"/>
        <end position="74"/>
    </location>
</feature>
<dbReference type="InterPro" id="IPR050879">
    <property type="entry name" value="Acyltransferase_3"/>
</dbReference>
<dbReference type="GO" id="GO:0000271">
    <property type="term" value="P:polysaccharide biosynthetic process"/>
    <property type="evidence" value="ECO:0007669"/>
    <property type="project" value="TreeGrafter"/>
</dbReference>
<proteinExistence type="predicted"/>
<gene>
    <name evidence="3" type="ORF">GA0070603_5558</name>
</gene>
<dbReference type="OrthoDB" id="5242306at2"/>
<evidence type="ECO:0000313" key="4">
    <source>
        <dbReference type="Proteomes" id="UP000198605"/>
    </source>
</evidence>
<feature type="domain" description="Acyltransferase 3" evidence="2">
    <location>
        <begin position="19"/>
        <end position="344"/>
    </location>
</feature>
<evidence type="ECO:0000259" key="2">
    <source>
        <dbReference type="Pfam" id="PF01757"/>
    </source>
</evidence>
<dbReference type="RefSeq" id="WP_091319766.1">
    <property type="nucleotide sequence ID" value="NZ_FMIB01000002.1"/>
</dbReference>
<feature type="transmembrane region" description="Helical" evidence="1">
    <location>
        <begin position="307"/>
        <end position="327"/>
    </location>
</feature>
<keyword evidence="1" id="KW-1133">Transmembrane helix</keyword>
<dbReference type="GO" id="GO:0016747">
    <property type="term" value="F:acyltransferase activity, transferring groups other than amino-acyl groups"/>
    <property type="evidence" value="ECO:0007669"/>
    <property type="project" value="InterPro"/>
</dbReference>
<keyword evidence="4" id="KW-1185">Reference proteome</keyword>
<keyword evidence="3" id="KW-0378">Hydrolase</keyword>
<keyword evidence="3" id="KW-0012">Acyltransferase</keyword>
<dbReference type="PANTHER" id="PTHR23028">
    <property type="entry name" value="ACETYLTRANSFERASE"/>
    <property type="match status" value="1"/>
</dbReference>
<dbReference type="Proteomes" id="UP000198605">
    <property type="component" value="Unassembled WGS sequence"/>
</dbReference>
<protein>
    <submittedName>
        <fullName evidence="3">Peptidoglycan/LPS O-acetylase OafA/YrhL, contains acyltransferase and SGNH-hydrolase domains</fullName>
    </submittedName>
</protein>
<feature type="transmembrane region" description="Helical" evidence="1">
    <location>
        <begin position="333"/>
        <end position="353"/>
    </location>
</feature>
<dbReference type="GeneID" id="43282172"/>
<dbReference type="GO" id="GO:0016020">
    <property type="term" value="C:membrane"/>
    <property type="evidence" value="ECO:0007669"/>
    <property type="project" value="TreeGrafter"/>
</dbReference>
<keyword evidence="1" id="KW-0812">Transmembrane</keyword>
<feature type="transmembrane region" description="Helical" evidence="1">
    <location>
        <begin position="215"/>
        <end position="233"/>
    </location>
</feature>
<evidence type="ECO:0000256" key="1">
    <source>
        <dbReference type="SAM" id="Phobius"/>
    </source>
</evidence>
<feature type="transmembrane region" description="Helical" evidence="1">
    <location>
        <begin position="184"/>
        <end position="203"/>
    </location>
</feature>